<proteinExistence type="predicted"/>
<dbReference type="EMBL" id="CP001101">
    <property type="protein sequence ID" value="ACE03065.1"/>
    <property type="molecule type" value="Genomic_DNA"/>
</dbReference>
<reference evidence="1" key="1">
    <citation type="submission" date="2008-06" db="EMBL/GenBank/DDBJ databases">
        <title>Complete sequence of Chlorobium phaeobacteroides BS1.</title>
        <authorList>
            <consortium name="US DOE Joint Genome Institute"/>
            <person name="Lucas S."/>
            <person name="Copeland A."/>
            <person name="Lapidus A."/>
            <person name="Glavina del Rio T."/>
            <person name="Dalin E."/>
            <person name="Tice H."/>
            <person name="Bruce D."/>
            <person name="Goodwin L."/>
            <person name="Pitluck S."/>
            <person name="Schmutz J."/>
            <person name="Larimer F."/>
            <person name="Land M."/>
            <person name="Hauser L."/>
            <person name="Kyrpides N."/>
            <person name="Ovchinnikova G."/>
            <person name="Li T."/>
            <person name="Liu Z."/>
            <person name="Zhao F."/>
            <person name="Overmann J."/>
            <person name="Bryant D.A."/>
            <person name="Richardson P."/>
        </authorList>
    </citation>
    <scope>NUCLEOTIDE SEQUENCE [LARGE SCALE GENOMIC DNA]</scope>
    <source>
        <strain evidence="1">BS1</strain>
    </source>
</reference>
<organism evidence="1">
    <name type="scientific">Chlorobium phaeobacteroides (strain BS1)</name>
    <dbReference type="NCBI Taxonomy" id="331678"/>
    <lineage>
        <taxon>Bacteria</taxon>
        <taxon>Pseudomonadati</taxon>
        <taxon>Chlorobiota</taxon>
        <taxon>Chlorobiia</taxon>
        <taxon>Chlorobiales</taxon>
        <taxon>Chlorobiaceae</taxon>
        <taxon>Chlorobium/Pelodictyon group</taxon>
        <taxon>Chlorobium</taxon>
    </lineage>
</organism>
<accession>B3EJZ7</accession>
<dbReference type="AlphaFoldDB" id="B3EJZ7"/>
<gene>
    <name evidence="1" type="ordered locus">Cphamn1_0082</name>
</gene>
<evidence type="ECO:0000313" key="1">
    <source>
        <dbReference type="EMBL" id="ACE03065.1"/>
    </source>
</evidence>
<dbReference type="HOGENOM" id="CLU_2521579_0_0_10"/>
<name>B3EJZ7_CHLPB</name>
<sequence length="84" mass="9198">MQCIKGKLPSTSATMVSLSIFVMNLQKLLEVQFLRQIGSLLLLSAAKMAEYGSLGLLKFVWRDIMSQKSGSAETGLFAHYSIAV</sequence>
<protein>
    <submittedName>
        <fullName evidence="1">Uncharacterized protein</fullName>
    </submittedName>
</protein>
<dbReference type="KEGG" id="cpb:Cphamn1_0082"/>